<evidence type="ECO:0000256" key="1">
    <source>
        <dbReference type="SAM" id="Coils"/>
    </source>
</evidence>
<accession>A0AAV1GF70</accession>
<evidence type="ECO:0000313" key="3">
    <source>
        <dbReference type="Proteomes" id="UP001178508"/>
    </source>
</evidence>
<proteinExistence type="predicted"/>
<reference evidence="2" key="1">
    <citation type="submission" date="2023-08" db="EMBL/GenBank/DDBJ databases">
        <authorList>
            <person name="Alioto T."/>
            <person name="Alioto T."/>
            <person name="Gomez Garrido J."/>
        </authorList>
    </citation>
    <scope>NUCLEOTIDE SEQUENCE</scope>
</reference>
<keyword evidence="1" id="KW-0175">Coiled coil</keyword>
<protein>
    <submittedName>
        <fullName evidence="2">Coiled-coil domain-containing protein 152-like isoform X2</fullName>
    </submittedName>
</protein>
<sequence length="258" mass="30093">MAKSNGVNLDKLLQVFNQLEMGITGINSRNNCLETTLEDATRQLKFCKSKEKSLTEERDCLLATVNSLQQTLQEHMNLRVKNDELTRENMDLKQQNEQTMKDGEAEVQRLVREMRADAEKHQMELEAVRQQCKREVEDVRREAFDETEAKVSEVKSLLVQKDVDLEEIKKKLKEQEKEKQSELLKLQMEKLQFLQEEKNREIEALRQRIKELEVNQRVCPMHSSPSVGTDEENMTFLFCSQGSDSLKGLCQNQPDRSM</sequence>
<dbReference type="AlphaFoldDB" id="A0AAV1GF70"/>
<evidence type="ECO:0000313" key="2">
    <source>
        <dbReference type="EMBL" id="CAJ1070862.1"/>
    </source>
</evidence>
<name>A0AAV1GF70_XYRNO</name>
<dbReference type="PANTHER" id="PTHR35253">
    <property type="entry name" value="COILED-COIL DOMAIN-CONTAINING PROTEIN 152"/>
    <property type="match status" value="1"/>
</dbReference>
<feature type="coiled-coil region" evidence="1">
    <location>
        <begin position="30"/>
        <end position="215"/>
    </location>
</feature>
<dbReference type="PANTHER" id="PTHR35253:SF1">
    <property type="entry name" value="COILED-COIL DOMAIN-CONTAINING PROTEIN 152"/>
    <property type="match status" value="1"/>
</dbReference>
<dbReference type="InterPro" id="IPR038827">
    <property type="entry name" value="CCDC152"/>
</dbReference>
<dbReference type="Proteomes" id="UP001178508">
    <property type="component" value="Chromosome 13"/>
</dbReference>
<keyword evidence="3" id="KW-1185">Reference proteome</keyword>
<organism evidence="2 3">
    <name type="scientific">Xyrichtys novacula</name>
    <name type="common">Pearly razorfish</name>
    <name type="synonym">Hemipteronotus novacula</name>
    <dbReference type="NCBI Taxonomy" id="13765"/>
    <lineage>
        <taxon>Eukaryota</taxon>
        <taxon>Metazoa</taxon>
        <taxon>Chordata</taxon>
        <taxon>Craniata</taxon>
        <taxon>Vertebrata</taxon>
        <taxon>Euteleostomi</taxon>
        <taxon>Actinopterygii</taxon>
        <taxon>Neopterygii</taxon>
        <taxon>Teleostei</taxon>
        <taxon>Neoteleostei</taxon>
        <taxon>Acanthomorphata</taxon>
        <taxon>Eupercaria</taxon>
        <taxon>Labriformes</taxon>
        <taxon>Labridae</taxon>
        <taxon>Xyrichtys</taxon>
    </lineage>
</organism>
<gene>
    <name evidence="2" type="ORF">XNOV1_A022420</name>
</gene>
<dbReference type="EMBL" id="OY660876">
    <property type="protein sequence ID" value="CAJ1070862.1"/>
    <property type="molecule type" value="Genomic_DNA"/>
</dbReference>